<evidence type="ECO:0000313" key="1">
    <source>
        <dbReference type="EMBL" id="MYL18933.1"/>
    </source>
</evidence>
<dbReference type="RefSeq" id="WP_160835369.1">
    <property type="nucleotide sequence ID" value="NZ_WMET01000001.1"/>
</dbReference>
<proteinExistence type="predicted"/>
<protein>
    <submittedName>
        <fullName evidence="1">Uncharacterized protein</fullName>
    </submittedName>
</protein>
<sequence length="91" mass="10193">MKKVIITGRVFIFLPPGAKAPSLSADERPRFLAKPALVDLGLLVLPQEWKGRRCSLFHMSGGSRHQHLCFFFSTQSATAQPMPFFLICEFA</sequence>
<accession>A0A845DNI9</accession>
<dbReference type="Proteomes" id="UP000460949">
    <property type="component" value="Unassembled WGS sequence"/>
</dbReference>
<dbReference type="AlphaFoldDB" id="A0A845DNI9"/>
<evidence type="ECO:0000313" key="2">
    <source>
        <dbReference type="Proteomes" id="UP000460949"/>
    </source>
</evidence>
<reference evidence="1 2" key="1">
    <citation type="submission" date="2019-11" db="EMBL/GenBank/DDBJ databases">
        <title>Genome sequences of 17 halophilic strains isolated from different environments.</title>
        <authorList>
            <person name="Furrow R.E."/>
        </authorList>
    </citation>
    <scope>NUCLEOTIDE SEQUENCE [LARGE SCALE GENOMIC DNA]</scope>
    <source>
        <strain evidence="1 2">22511_23_Filter</strain>
    </source>
</reference>
<name>A0A845DNI9_9BACI</name>
<gene>
    <name evidence="1" type="ORF">GLW04_03465</name>
</gene>
<dbReference type="EMBL" id="WMET01000001">
    <property type="protein sequence ID" value="MYL18933.1"/>
    <property type="molecule type" value="Genomic_DNA"/>
</dbReference>
<comment type="caution">
    <text evidence="1">The sequence shown here is derived from an EMBL/GenBank/DDBJ whole genome shotgun (WGS) entry which is preliminary data.</text>
</comment>
<organism evidence="1 2">
    <name type="scientific">Halobacillus litoralis</name>
    <dbReference type="NCBI Taxonomy" id="45668"/>
    <lineage>
        <taxon>Bacteria</taxon>
        <taxon>Bacillati</taxon>
        <taxon>Bacillota</taxon>
        <taxon>Bacilli</taxon>
        <taxon>Bacillales</taxon>
        <taxon>Bacillaceae</taxon>
        <taxon>Halobacillus</taxon>
    </lineage>
</organism>